<reference evidence="1" key="2">
    <citation type="submission" date="2022-03" db="EMBL/GenBank/DDBJ databases">
        <title>Draft title - Genomic analysis of global carrot germplasm unveils the trajectory of domestication and the origin of high carotenoid orange carrot.</title>
        <authorList>
            <person name="Iorizzo M."/>
            <person name="Ellison S."/>
            <person name="Senalik D."/>
            <person name="Macko-Podgorni A."/>
            <person name="Grzebelus D."/>
            <person name="Bostan H."/>
            <person name="Rolling W."/>
            <person name="Curaba J."/>
            <person name="Simon P."/>
        </authorList>
    </citation>
    <scope>NUCLEOTIDE SEQUENCE</scope>
    <source>
        <tissue evidence="1">Leaf</tissue>
    </source>
</reference>
<dbReference type="OrthoDB" id="1701699at2759"/>
<dbReference type="GO" id="GO:0048367">
    <property type="term" value="P:shoot system development"/>
    <property type="evidence" value="ECO:0007669"/>
    <property type="project" value="InterPro"/>
</dbReference>
<name>A0A175YNX0_DAUCS</name>
<dbReference type="KEGG" id="dcr:108197524"/>
<proteinExistence type="predicted"/>
<protein>
    <submittedName>
        <fullName evidence="1">Uncharacterized protein</fullName>
    </submittedName>
</protein>
<dbReference type="Proteomes" id="UP000077755">
    <property type="component" value="Chromosome 8"/>
</dbReference>
<dbReference type="Gramene" id="KZM84950">
    <property type="protein sequence ID" value="KZM84950"/>
    <property type="gene ID" value="DCAR_027628"/>
</dbReference>
<dbReference type="EMBL" id="CP093350">
    <property type="protein sequence ID" value="WOH12368.1"/>
    <property type="molecule type" value="Genomic_DNA"/>
</dbReference>
<dbReference type="Pfam" id="PF03087">
    <property type="entry name" value="BPS1"/>
    <property type="match status" value="1"/>
</dbReference>
<organism evidence="1 2">
    <name type="scientific">Daucus carota subsp. sativus</name>
    <name type="common">Carrot</name>
    <dbReference type="NCBI Taxonomy" id="79200"/>
    <lineage>
        <taxon>Eukaryota</taxon>
        <taxon>Viridiplantae</taxon>
        <taxon>Streptophyta</taxon>
        <taxon>Embryophyta</taxon>
        <taxon>Tracheophyta</taxon>
        <taxon>Spermatophyta</taxon>
        <taxon>Magnoliopsida</taxon>
        <taxon>eudicotyledons</taxon>
        <taxon>Gunneridae</taxon>
        <taxon>Pentapetalae</taxon>
        <taxon>asterids</taxon>
        <taxon>campanulids</taxon>
        <taxon>Apiales</taxon>
        <taxon>Apiaceae</taxon>
        <taxon>Apioideae</taxon>
        <taxon>Scandiceae</taxon>
        <taxon>Daucinae</taxon>
        <taxon>Daucus</taxon>
        <taxon>Daucus sect. Daucus</taxon>
    </lineage>
</organism>
<dbReference type="PANTHER" id="PTHR33070:SF109">
    <property type="entry name" value="DOMAIN PROTEIN, PUTATIVE (DUF241)-RELATED"/>
    <property type="match status" value="1"/>
</dbReference>
<reference evidence="1" key="1">
    <citation type="journal article" date="2016" name="Nat. Genet.">
        <title>A high-quality carrot genome assembly provides new insights into carotenoid accumulation and asterid genome evolution.</title>
        <authorList>
            <person name="Iorizzo M."/>
            <person name="Ellison S."/>
            <person name="Senalik D."/>
            <person name="Zeng P."/>
            <person name="Satapoomin P."/>
            <person name="Huang J."/>
            <person name="Bowman M."/>
            <person name="Iovene M."/>
            <person name="Sanseverino W."/>
            <person name="Cavagnaro P."/>
            <person name="Yildiz M."/>
            <person name="Macko-Podgorni A."/>
            <person name="Moranska E."/>
            <person name="Grzebelus E."/>
            <person name="Grzebelus D."/>
            <person name="Ashrafi H."/>
            <person name="Zheng Z."/>
            <person name="Cheng S."/>
            <person name="Spooner D."/>
            <person name="Van Deynze A."/>
            <person name="Simon P."/>
        </authorList>
    </citation>
    <scope>NUCLEOTIDE SEQUENCE</scope>
    <source>
        <tissue evidence="1">Leaf</tissue>
    </source>
</reference>
<dbReference type="OMA" id="VNYIKFR"/>
<dbReference type="PANTHER" id="PTHR33070">
    <property type="entry name" value="OS06G0725500 PROTEIN"/>
    <property type="match status" value="1"/>
</dbReference>
<sequence length="270" mass="30271">MATSMKFNKRCTVRSTSFPSTLHPSACKIEEGLTRIRSWEAEASDVLTADTVCDGLCRLGELYKYTDEFLNLPLTQQALSHHQNEKCVNELMDKSVRLLDICGNTRDVMSEIKVHARELLSALRRKKGDSSAEFAAFRKAINKDSKKLTASLKQVDTKSSVLEIFDQDQHLGAVIRSLKEVTAASVSVFQSVLLFLSTPILKPKATTKWLQVSKLMHKGAVSSEDQQHDVNEVDRVKTLESDVEGIENGLESMFRHFIRTRASLLNIVSQ</sequence>
<dbReference type="AlphaFoldDB" id="A0A175YNX0"/>
<accession>A0A175YNX0</accession>
<keyword evidence="2" id="KW-1185">Reference proteome</keyword>
<evidence type="ECO:0000313" key="1">
    <source>
        <dbReference type="EMBL" id="WOH12368.1"/>
    </source>
</evidence>
<evidence type="ECO:0000313" key="2">
    <source>
        <dbReference type="Proteomes" id="UP000077755"/>
    </source>
</evidence>
<gene>
    <name evidence="1" type="ORF">DCAR_0831871</name>
</gene>
<dbReference type="GO" id="GO:0048364">
    <property type="term" value="P:root development"/>
    <property type="evidence" value="ECO:0007669"/>
    <property type="project" value="InterPro"/>
</dbReference>
<dbReference type="InterPro" id="IPR004320">
    <property type="entry name" value="BPS1_pln"/>
</dbReference>